<feature type="compositionally biased region" description="Basic and acidic residues" evidence="3">
    <location>
        <begin position="958"/>
        <end position="967"/>
    </location>
</feature>
<feature type="region of interest" description="Disordered" evidence="3">
    <location>
        <begin position="745"/>
        <end position="824"/>
    </location>
</feature>
<feature type="region of interest" description="Disordered" evidence="3">
    <location>
        <begin position="1"/>
        <end position="41"/>
    </location>
</feature>
<reference evidence="6" key="1">
    <citation type="journal article" date="2017" name="Nature">
        <title>The genome of Chenopodium quinoa.</title>
        <authorList>
            <person name="Jarvis D.E."/>
            <person name="Ho Y.S."/>
            <person name="Lightfoot D.J."/>
            <person name="Schmoeckel S.M."/>
            <person name="Li B."/>
            <person name="Borm T.J.A."/>
            <person name="Ohyanagi H."/>
            <person name="Mineta K."/>
            <person name="Michell C.T."/>
            <person name="Saber N."/>
            <person name="Kharbatia N.M."/>
            <person name="Rupper R.R."/>
            <person name="Sharp A.R."/>
            <person name="Dally N."/>
            <person name="Boughton B.A."/>
            <person name="Woo Y.H."/>
            <person name="Gao G."/>
            <person name="Schijlen E.G.W.M."/>
            <person name="Guo X."/>
            <person name="Momin A.A."/>
            <person name="Negrao S."/>
            <person name="Al-Babili S."/>
            <person name="Gehring C."/>
            <person name="Roessner U."/>
            <person name="Jung C."/>
            <person name="Murphy K."/>
            <person name="Arold S.T."/>
            <person name="Gojobori T."/>
            <person name="van der Linden C.G."/>
            <person name="van Loo E.N."/>
            <person name="Jellen E.N."/>
            <person name="Maughan P.J."/>
            <person name="Tester M."/>
        </authorList>
    </citation>
    <scope>NUCLEOTIDE SEQUENCE [LARGE SCALE GENOMIC DNA]</scope>
    <source>
        <strain evidence="6">cv. PI 614886</strain>
    </source>
</reference>
<feature type="compositionally biased region" description="Basic and acidic residues" evidence="3">
    <location>
        <begin position="911"/>
        <end position="927"/>
    </location>
</feature>
<dbReference type="Gene3D" id="1.10.555.10">
    <property type="entry name" value="Rho GTPase activation protein"/>
    <property type="match status" value="1"/>
</dbReference>
<evidence type="ECO:0008006" key="8">
    <source>
        <dbReference type="Google" id="ProtNLM"/>
    </source>
</evidence>
<proteinExistence type="predicted"/>
<evidence type="ECO:0000259" key="4">
    <source>
        <dbReference type="PROSITE" id="PS50003"/>
    </source>
</evidence>
<keyword evidence="1" id="KW-0343">GTPase activation</keyword>
<keyword evidence="7" id="KW-1185">Reference proteome</keyword>
<dbReference type="InterPro" id="IPR008936">
    <property type="entry name" value="Rho_GTPase_activation_prot"/>
</dbReference>
<feature type="compositionally biased region" description="Polar residues" evidence="3">
    <location>
        <begin position="467"/>
        <end position="485"/>
    </location>
</feature>
<dbReference type="Pfam" id="PF00620">
    <property type="entry name" value="RhoGAP"/>
    <property type="match status" value="1"/>
</dbReference>
<evidence type="ECO:0000313" key="6">
    <source>
        <dbReference type="EnsemblPlants" id="AUR62019026-RA:cds"/>
    </source>
</evidence>
<feature type="coiled-coil region" evidence="2">
    <location>
        <begin position="566"/>
        <end position="682"/>
    </location>
</feature>
<dbReference type="OMA" id="VREDTCQ"/>
<dbReference type="PANTHER" id="PTHR46265:SF2">
    <property type="entry name" value="RHO GTPASE-ACTIVATING PROTEIN 7"/>
    <property type="match status" value="1"/>
</dbReference>
<dbReference type="SMART" id="SM00324">
    <property type="entry name" value="RhoGAP"/>
    <property type="match status" value="1"/>
</dbReference>
<dbReference type="InterPro" id="IPR011993">
    <property type="entry name" value="PH-like_dom_sf"/>
</dbReference>
<dbReference type="InterPro" id="IPR000198">
    <property type="entry name" value="RhoGAP_dom"/>
</dbReference>
<feature type="compositionally biased region" description="Polar residues" evidence="3">
    <location>
        <begin position="968"/>
        <end position="979"/>
    </location>
</feature>
<feature type="compositionally biased region" description="Polar residues" evidence="3">
    <location>
        <begin position="524"/>
        <end position="542"/>
    </location>
</feature>
<dbReference type="Gene3D" id="2.30.29.30">
    <property type="entry name" value="Pleckstrin-homology domain (PH domain)/Phosphotyrosine-binding domain (PTB)"/>
    <property type="match status" value="1"/>
</dbReference>
<sequence>MKEQSMTSKSGDCSSQVPSQGENVTDTSPQAGTPELQTSRSRNQVFKSGPLYISSKGEAFTVFGCLFTKIWCGVFQFLVVQGIGWTSWKKRWFILTRTSLVFFRSDPSATPQKGGEVNLTLGGIDLNNSASVEIKTDKKLLTVFFPDGRDGRAFTLKAETLEDLQEWKTALENALALAPNAAHSAGQNGILKSEQVDDVNGAADQHTDGPPGKSMVIGRPILLALEDIDGSPSFLEKALRFIEDHGVNVEGVLRQAADVDEVYRRVREYEQGKTEFSPSEDAHVIGDCIKYILRELPSSPVPASCCNALLEAFRSERNNRLNAMRMAILETFPEPNRQLLQRILMMMLTVASNKAVNRMSTSAVAACMSPLLLRPLLAGDCELGDTQMDVAGDGSFQLLQAAAAANHAQAIIITLLDEYDKIFGDIFSVTSLPPANCLHHALSKLQHSERSSSYSRSPEQVHDFLASQRSSSASPRTPESQQDNLQIVDKNTKRNNDTSVAIADSTKMHRDIPAETSSIKEPDSLSPQRGSKMSATKVLGSSQFRRHRWGRTSAKKNLSMESIDFSLEDENEIQRLEATKLELENRIEEEANNNAILQASLERRKKALNERRLALEKDVARLQEQLQKERELRAALEAGSVFDISQLPVSINEKTKVELQKISIAEENFSNLKQRLDDIDAELIHQHEQTASLLQDSNNKVQDCLNKGNMLIYNKDNEMKDELHHVKIPSKIEGQQSYMHDIDRKNASAKGRQNSKFDGTDRDNGRKIESSNSNQPNDLSRDISKLGLLPNSVSSMEAPIPKSNTSTTKRTSSKGEGSSSTTSALSKLTTRLNFLKERRTQIATELQSIDKCRGLSTQPILSPGKGKVPEPTHTVNTPDKNQGPEGNFLGNHEDRVHQSSHSSGKGFATEVDNRDSNKKTDNRDSDNKGSSSKSDASLPQNQQLPDKLKSEGGQSSSKKSDKGRRQDGQQSSTSRTLSR</sequence>
<feature type="domain" description="Rho-GAP" evidence="5">
    <location>
        <begin position="223"/>
        <end position="423"/>
    </location>
</feature>
<evidence type="ECO:0000256" key="2">
    <source>
        <dbReference type="SAM" id="Coils"/>
    </source>
</evidence>
<feature type="region of interest" description="Disordered" evidence="3">
    <location>
        <begin position="448"/>
        <end position="542"/>
    </location>
</feature>
<reference evidence="6" key="2">
    <citation type="submission" date="2021-03" db="UniProtKB">
        <authorList>
            <consortium name="EnsemblPlants"/>
        </authorList>
    </citation>
    <scope>IDENTIFICATION</scope>
</reference>
<dbReference type="InterPro" id="IPR025757">
    <property type="entry name" value="MIP1_Leuzipper"/>
</dbReference>
<dbReference type="CDD" id="cd00159">
    <property type="entry name" value="RhoGAP"/>
    <property type="match status" value="1"/>
</dbReference>
<feature type="compositionally biased region" description="Basic and acidic residues" evidence="3">
    <location>
        <begin position="506"/>
        <end position="523"/>
    </location>
</feature>
<feature type="compositionally biased region" description="Low complexity" evidence="3">
    <location>
        <begin position="928"/>
        <end position="937"/>
    </location>
</feature>
<dbReference type="Proteomes" id="UP000596660">
    <property type="component" value="Unplaced"/>
</dbReference>
<evidence type="ECO:0000256" key="1">
    <source>
        <dbReference type="ARBA" id="ARBA00022468"/>
    </source>
</evidence>
<dbReference type="PANTHER" id="PTHR46265">
    <property type="entry name" value="RHO GTPASE-ACTIVATING PROTEIN 7"/>
    <property type="match status" value="1"/>
</dbReference>
<dbReference type="InterPro" id="IPR052799">
    <property type="entry name" value="Rho_GAP_Regulators"/>
</dbReference>
<protein>
    <recommendedName>
        <fullName evidence="8">Rho GTPase-activating protein REN1-like</fullName>
    </recommendedName>
</protein>
<dbReference type="PROSITE" id="PS50238">
    <property type="entry name" value="RHOGAP"/>
    <property type="match status" value="1"/>
</dbReference>
<dbReference type="InterPro" id="IPR001849">
    <property type="entry name" value="PH_domain"/>
</dbReference>
<organism evidence="6 7">
    <name type="scientific">Chenopodium quinoa</name>
    <name type="common">Quinoa</name>
    <dbReference type="NCBI Taxonomy" id="63459"/>
    <lineage>
        <taxon>Eukaryota</taxon>
        <taxon>Viridiplantae</taxon>
        <taxon>Streptophyta</taxon>
        <taxon>Embryophyta</taxon>
        <taxon>Tracheophyta</taxon>
        <taxon>Spermatophyta</taxon>
        <taxon>Magnoliopsida</taxon>
        <taxon>eudicotyledons</taxon>
        <taxon>Gunneridae</taxon>
        <taxon>Pentapetalae</taxon>
        <taxon>Caryophyllales</taxon>
        <taxon>Chenopodiaceae</taxon>
        <taxon>Chenopodioideae</taxon>
        <taxon>Atripliceae</taxon>
        <taxon>Chenopodium</taxon>
    </lineage>
</organism>
<dbReference type="CDD" id="cd00821">
    <property type="entry name" value="PH"/>
    <property type="match status" value="1"/>
</dbReference>
<dbReference type="SUPFAM" id="SSF50729">
    <property type="entry name" value="PH domain-like"/>
    <property type="match status" value="1"/>
</dbReference>
<evidence type="ECO:0000313" key="7">
    <source>
        <dbReference type="Proteomes" id="UP000596660"/>
    </source>
</evidence>
<dbReference type="Pfam" id="PF00169">
    <property type="entry name" value="PH"/>
    <property type="match status" value="1"/>
</dbReference>
<name>A0A803LUY2_CHEQI</name>
<dbReference type="GO" id="GO:0007165">
    <property type="term" value="P:signal transduction"/>
    <property type="evidence" value="ECO:0007669"/>
    <property type="project" value="InterPro"/>
</dbReference>
<dbReference type="PROSITE" id="PS50003">
    <property type="entry name" value="PH_DOMAIN"/>
    <property type="match status" value="1"/>
</dbReference>
<dbReference type="Pfam" id="PF14389">
    <property type="entry name" value="Lzipper-MIP1"/>
    <property type="match status" value="1"/>
</dbReference>
<dbReference type="EnsemblPlants" id="AUR62019026-RA">
    <property type="protein sequence ID" value="AUR62019026-RA:cds"/>
    <property type="gene ID" value="AUR62019026"/>
</dbReference>
<feature type="domain" description="PH" evidence="4">
    <location>
        <begin position="44"/>
        <end position="176"/>
    </location>
</feature>
<dbReference type="AlphaFoldDB" id="A0A803LUY2"/>
<dbReference type="SMART" id="SM00233">
    <property type="entry name" value="PH"/>
    <property type="match status" value="1"/>
</dbReference>
<feature type="compositionally biased region" description="Low complexity" evidence="3">
    <location>
        <begin position="802"/>
        <end position="824"/>
    </location>
</feature>
<feature type="compositionally biased region" description="Basic and acidic residues" evidence="3">
    <location>
        <begin position="758"/>
        <end position="769"/>
    </location>
</feature>
<evidence type="ECO:0000256" key="3">
    <source>
        <dbReference type="SAM" id="MobiDB-lite"/>
    </source>
</evidence>
<evidence type="ECO:0000259" key="5">
    <source>
        <dbReference type="PROSITE" id="PS50238"/>
    </source>
</evidence>
<dbReference type="Gramene" id="AUR62019026-RA">
    <property type="protein sequence ID" value="AUR62019026-RA:cds"/>
    <property type="gene ID" value="AUR62019026"/>
</dbReference>
<accession>A0A803LUY2</accession>
<keyword evidence="2" id="KW-0175">Coiled coil</keyword>
<feature type="region of interest" description="Disordered" evidence="3">
    <location>
        <begin position="855"/>
        <end position="979"/>
    </location>
</feature>
<dbReference type="SUPFAM" id="SSF48350">
    <property type="entry name" value="GTPase activation domain, GAP"/>
    <property type="match status" value="1"/>
</dbReference>
<dbReference type="GO" id="GO:0005096">
    <property type="term" value="F:GTPase activator activity"/>
    <property type="evidence" value="ECO:0007669"/>
    <property type="project" value="UniProtKB-KW"/>
</dbReference>